<name>B3Q3F0_RHIE6</name>
<sequence>MDQSPPGRCARRSADTCKRPRRRKPKGCFCLKVGLSTLRAGDPDRAPKVAAPQKAERSLNFLAAVSAAKRRASIAATSSSVTPQMTWAAFSEEYSAG</sequence>
<feature type="region of interest" description="Disordered" evidence="1">
    <location>
        <begin position="1"/>
        <end position="23"/>
    </location>
</feature>
<dbReference type="Proteomes" id="UP000008817">
    <property type="component" value="Plasmid pC"/>
</dbReference>
<geneLocation type="plasmid" evidence="2 3">
    <name>pC</name>
</geneLocation>
<evidence type="ECO:0000313" key="3">
    <source>
        <dbReference type="Proteomes" id="UP000008817"/>
    </source>
</evidence>
<keyword evidence="2" id="KW-0614">Plasmid</keyword>
<evidence type="ECO:0000313" key="2">
    <source>
        <dbReference type="EMBL" id="ACE94707.1"/>
    </source>
</evidence>
<evidence type="ECO:0000256" key="1">
    <source>
        <dbReference type="SAM" id="MobiDB-lite"/>
    </source>
</evidence>
<dbReference type="KEGG" id="rec:RHECIAT_PC0000630"/>
<proteinExistence type="predicted"/>
<dbReference type="HOGENOM" id="CLU_2344642_0_0_5"/>
<gene>
    <name evidence="2" type="ordered locus">RHECIAT_PC0000630</name>
</gene>
<organism evidence="2 3">
    <name type="scientific">Rhizobium etli (strain CIAT 652)</name>
    <dbReference type="NCBI Taxonomy" id="491916"/>
    <lineage>
        <taxon>Bacteria</taxon>
        <taxon>Pseudomonadati</taxon>
        <taxon>Pseudomonadota</taxon>
        <taxon>Alphaproteobacteria</taxon>
        <taxon>Hyphomicrobiales</taxon>
        <taxon>Rhizobiaceae</taxon>
        <taxon>Rhizobium/Agrobacterium group</taxon>
        <taxon>Rhizobium</taxon>
    </lineage>
</organism>
<protein>
    <submittedName>
        <fullName evidence="2">Uncharacterized protein</fullName>
    </submittedName>
</protein>
<dbReference type="AlphaFoldDB" id="B3Q3F0"/>
<accession>B3Q3F0</accession>
<reference evidence="2 3" key="1">
    <citation type="submission" date="2008-04" db="EMBL/GenBank/DDBJ databases">
        <title>Genome diversity and DNA divergence of Rhizobium etli.</title>
        <authorList>
            <person name="Gonzalez V."/>
            <person name="Acosta J.L."/>
            <person name="Santamaria R.I."/>
            <person name="Bustos P."/>
            <person name="Hernandez-Gonzalez I.L."/>
            <person name="Fernandez J.L."/>
            <person name="Diaz R."/>
            <person name="Flores M."/>
            <person name="Mora J."/>
            <person name="Palacios R."/>
            <person name="Davila G."/>
        </authorList>
    </citation>
    <scope>NUCLEOTIDE SEQUENCE [LARGE SCALE GENOMIC DNA]</scope>
    <source>
        <strain evidence="2 3">CIAT 652</strain>
        <plasmid evidence="3">Plasmid pC</plasmid>
    </source>
</reference>
<dbReference type="EMBL" id="CP001077">
    <property type="protein sequence ID" value="ACE94707.1"/>
    <property type="molecule type" value="Genomic_DNA"/>
</dbReference>